<gene>
    <name evidence="4" type="ORF">AZE42_07435</name>
</gene>
<dbReference type="InterPro" id="IPR012336">
    <property type="entry name" value="Thioredoxin-like_fold"/>
</dbReference>
<feature type="domain" description="Thioredoxin-like fold" evidence="3">
    <location>
        <begin position="26"/>
        <end position="128"/>
    </location>
</feature>
<comment type="caution">
    <text evidence="4">The sequence shown here is derived from an EMBL/GenBank/DDBJ whole genome shotgun (WGS) entry which is preliminary data.</text>
</comment>
<evidence type="ECO:0000313" key="4">
    <source>
        <dbReference type="EMBL" id="OJA08351.1"/>
    </source>
</evidence>
<evidence type="ECO:0000259" key="2">
    <source>
        <dbReference type="Pfam" id="PF17171"/>
    </source>
</evidence>
<evidence type="ECO:0000259" key="3">
    <source>
        <dbReference type="Pfam" id="PF17172"/>
    </source>
</evidence>
<dbReference type="OrthoDB" id="5809458at2759"/>
<organism evidence="4 5">
    <name type="scientific">Rhizopogon vesiculosus</name>
    <dbReference type="NCBI Taxonomy" id="180088"/>
    <lineage>
        <taxon>Eukaryota</taxon>
        <taxon>Fungi</taxon>
        <taxon>Dikarya</taxon>
        <taxon>Basidiomycota</taxon>
        <taxon>Agaricomycotina</taxon>
        <taxon>Agaricomycetes</taxon>
        <taxon>Agaricomycetidae</taxon>
        <taxon>Boletales</taxon>
        <taxon>Suillineae</taxon>
        <taxon>Rhizopogonaceae</taxon>
        <taxon>Rhizopogon</taxon>
    </lineage>
</organism>
<dbReference type="Pfam" id="PF17172">
    <property type="entry name" value="GST_N_4"/>
    <property type="match status" value="1"/>
</dbReference>
<dbReference type="SUPFAM" id="SSF47616">
    <property type="entry name" value="GST C-terminal domain-like"/>
    <property type="match status" value="1"/>
</dbReference>
<dbReference type="SUPFAM" id="SSF52833">
    <property type="entry name" value="Thioredoxin-like"/>
    <property type="match status" value="1"/>
</dbReference>
<dbReference type="InterPro" id="IPR040079">
    <property type="entry name" value="Glutathione_S-Trfase"/>
</dbReference>
<evidence type="ECO:0000256" key="1">
    <source>
        <dbReference type="ARBA" id="ARBA00006475"/>
    </source>
</evidence>
<dbReference type="PANTHER" id="PTHR12289:SF41">
    <property type="entry name" value="FAILED AXON CONNECTIONS-RELATED"/>
    <property type="match status" value="1"/>
</dbReference>
<dbReference type="InterPro" id="IPR036249">
    <property type="entry name" value="Thioredoxin-like_sf"/>
</dbReference>
<dbReference type="SFLD" id="SFLDG01180">
    <property type="entry name" value="SUF1"/>
    <property type="match status" value="1"/>
</dbReference>
<dbReference type="SFLD" id="SFLDS00019">
    <property type="entry name" value="Glutathione_Transferase_(cytos"/>
    <property type="match status" value="1"/>
</dbReference>
<dbReference type="Gene3D" id="1.20.1050.10">
    <property type="match status" value="1"/>
</dbReference>
<proteinExistence type="inferred from homology"/>
<accession>A0A1J8PIE1</accession>
<dbReference type="InterPro" id="IPR050931">
    <property type="entry name" value="Mito_Protein_Transport_Metaxin"/>
</dbReference>
<evidence type="ECO:0008006" key="6">
    <source>
        <dbReference type="Google" id="ProtNLM"/>
    </source>
</evidence>
<dbReference type="PANTHER" id="PTHR12289">
    <property type="entry name" value="METAXIN RELATED"/>
    <property type="match status" value="1"/>
</dbReference>
<reference evidence="4 5" key="1">
    <citation type="submission" date="2016-03" db="EMBL/GenBank/DDBJ databases">
        <title>Comparative genomics of the ectomycorrhizal sister species Rhizopogon vinicolor and Rhizopogon vesiculosus (Basidiomycota: Boletales) reveals a divergence of the mating type B locus.</title>
        <authorList>
            <person name="Mujic A.B."/>
            <person name="Kuo A."/>
            <person name="Tritt A."/>
            <person name="Lipzen A."/>
            <person name="Chen C."/>
            <person name="Johnson J."/>
            <person name="Sharma A."/>
            <person name="Barry K."/>
            <person name="Grigoriev I.V."/>
            <person name="Spatafora J.W."/>
        </authorList>
    </citation>
    <scope>NUCLEOTIDE SEQUENCE [LARGE SCALE GENOMIC DNA]</scope>
    <source>
        <strain evidence="4 5">AM-OR11-056</strain>
    </source>
</reference>
<dbReference type="InterPro" id="IPR026928">
    <property type="entry name" value="FAX/IsoI-like"/>
</dbReference>
<dbReference type="AlphaFoldDB" id="A0A1J8PIE1"/>
<dbReference type="SFLD" id="SFLDG01200">
    <property type="entry name" value="SUF1.1"/>
    <property type="match status" value="1"/>
</dbReference>
<dbReference type="Proteomes" id="UP000183567">
    <property type="component" value="Unassembled WGS sequence"/>
</dbReference>
<sequence length="267" mass="29945">MSSESPPHVILWGVAKPPNAPSSSGFCQKLETFLRFSGISYELAETLPGKAPKGKVPFADIKHDGKTVPVADSHFIIGYLVENGLVEDPDTVAGLTPVQKGESRAWQAYIEEVLYHAIVRDRWYIDENYAVTSQEIFGGMSWPVRPLLAWYIRRNVMQSIWNAGTGRHSQEEAQSLQKEAFEALEARMSGHLYFHGGDRPTCIDLTVYGFLANTLATEGNPYWSDMVLRSSTLLGFTKKMTTSLFPEYEKLLQRIEEAEIRLQQAVG</sequence>
<dbReference type="InterPro" id="IPR036282">
    <property type="entry name" value="Glutathione-S-Trfase_C_sf"/>
</dbReference>
<evidence type="ECO:0000313" key="5">
    <source>
        <dbReference type="Proteomes" id="UP000183567"/>
    </source>
</evidence>
<dbReference type="EMBL" id="LVVM01006317">
    <property type="protein sequence ID" value="OJA08351.1"/>
    <property type="molecule type" value="Genomic_DNA"/>
</dbReference>
<dbReference type="InterPro" id="IPR033468">
    <property type="entry name" value="Metaxin_GST"/>
</dbReference>
<feature type="domain" description="Metaxin glutathione S-transferase" evidence="2">
    <location>
        <begin position="178"/>
        <end position="239"/>
    </location>
</feature>
<protein>
    <recommendedName>
        <fullName evidence="6">Thioredoxin-like fold domain-containing protein</fullName>
    </recommendedName>
</protein>
<comment type="similarity">
    <text evidence="1">Belongs to the FAX family.</text>
</comment>
<keyword evidence="5" id="KW-1185">Reference proteome</keyword>
<dbReference type="GO" id="GO:0005737">
    <property type="term" value="C:cytoplasm"/>
    <property type="evidence" value="ECO:0007669"/>
    <property type="project" value="TreeGrafter"/>
</dbReference>
<name>A0A1J8PIE1_9AGAM</name>
<dbReference type="Pfam" id="PF17171">
    <property type="entry name" value="GST_C_6"/>
    <property type="match status" value="1"/>
</dbReference>